<feature type="transmembrane region" description="Helical" evidence="7">
    <location>
        <begin position="173"/>
        <end position="196"/>
    </location>
</feature>
<dbReference type="SUPFAM" id="SSF54862">
    <property type="entry name" value="4Fe-4S ferredoxins"/>
    <property type="match status" value="1"/>
</dbReference>
<evidence type="ECO:0000256" key="5">
    <source>
        <dbReference type="ARBA" id="ARBA00023004"/>
    </source>
</evidence>
<evidence type="ECO:0000259" key="8">
    <source>
        <dbReference type="PROSITE" id="PS51379"/>
    </source>
</evidence>
<dbReference type="GO" id="GO:0051539">
    <property type="term" value="F:4 iron, 4 sulfur cluster binding"/>
    <property type="evidence" value="ECO:0007669"/>
    <property type="project" value="UniProtKB-KW"/>
</dbReference>
<dbReference type="GO" id="GO:0046872">
    <property type="term" value="F:metal ion binding"/>
    <property type="evidence" value="ECO:0007669"/>
    <property type="project" value="UniProtKB-KW"/>
</dbReference>
<dbReference type="Gene3D" id="3.30.70.20">
    <property type="match status" value="1"/>
</dbReference>
<dbReference type="RefSeq" id="WP_119088664.1">
    <property type="nucleotide sequence ID" value="NZ_QXIS01000007.1"/>
</dbReference>
<evidence type="ECO:0000256" key="3">
    <source>
        <dbReference type="ARBA" id="ARBA00022723"/>
    </source>
</evidence>
<evidence type="ECO:0000313" key="10">
    <source>
        <dbReference type="Proteomes" id="UP000266328"/>
    </source>
</evidence>
<keyword evidence="1" id="KW-0813">Transport</keyword>
<evidence type="ECO:0000256" key="1">
    <source>
        <dbReference type="ARBA" id="ARBA00022448"/>
    </source>
</evidence>
<evidence type="ECO:0000256" key="6">
    <source>
        <dbReference type="ARBA" id="ARBA00023014"/>
    </source>
</evidence>
<keyword evidence="2" id="KW-0004">4Fe-4S</keyword>
<evidence type="ECO:0000256" key="2">
    <source>
        <dbReference type="ARBA" id="ARBA00022485"/>
    </source>
</evidence>
<dbReference type="PANTHER" id="PTHR30176:SF3">
    <property type="entry name" value="FERREDOXIN-TYPE PROTEIN NAPH"/>
    <property type="match status" value="1"/>
</dbReference>
<keyword evidence="6" id="KW-0411">Iron-sulfur</keyword>
<dbReference type="InterPro" id="IPR051684">
    <property type="entry name" value="Electron_Trans/Redox"/>
</dbReference>
<evidence type="ECO:0000256" key="4">
    <source>
        <dbReference type="ARBA" id="ARBA00022982"/>
    </source>
</evidence>
<keyword evidence="3" id="KW-0479">Metal-binding</keyword>
<dbReference type="Proteomes" id="UP000266328">
    <property type="component" value="Unassembled WGS sequence"/>
</dbReference>
<feature type="transmembrane region" description="Helical" evidence="7">
    <location>
        <begin position="119"/>
        <end position="136"/>
    </location>
</feature>
<keyword evidence="7" id="KW-0472">Membrane</keyword>
<name>A0A398CT32_9BACT</name>
<accession>A0A398CT32</accession>
<keyword evidence="7" id="KW-0812">Transmembrane</keyword>
<dbReference type="OrthoDB" id="9806398at2"/>
<dbReference type="GO" id="GO:0005886">
    <property type="term" value="C:plasma membrane"/>
    <property type="evidence" value="ECO:0007669"/>
    <property type="project" value="TreeGrafter"/>
</dbReference>
<dbReference type="InterPro" id="IPR017896">
    <property type="entry name" value="4Fe4S_Fe-S-bd"/>
</dbReference>
<dbReference type="PANTHER" id="PTHR30176">
    <property type="entry name" value="FERREDOXIN-TYPE PROTEIN NAPH"/>
    <property type="match status" value="1"/>
</dbReference>
<dbReference type="Pfam" id="PF12801">
    <property type="entry name" value="Fer4_5"/>
    <property type="match status" value="2"/>
</dbReference>
<comment type="caution">
    <text evidence="9">The sequence shown here is derived from an EMBL/GenBank/DDBJ whole genome shotgun (WGS) entry which is preliminary data.</text>
</comment>
<evidence type="ECO:0000256" key="7">
    <source>
        <dbReference type="SAM" id="Phobius"/>
    </source>
</evidence>
<reference evidence="9 10" key="1">
    <citation type="submission" date="2018-09" db="EMBL/GenBank/DDBJ databases">
        <title>Discovery and Ecogenomic Context for Candidatus Cryosericales, a Global Caldiserica Order Active in Thawing Permafrost.</title>
        <authorList>
            <person name="Martinez M.A."/>
            <person name="Woodcroft B.J."/>
            <person name="Ignacio Espinoza J.C."/>
            <person name="Zayed A."/>
            <person name="Singleton C.M."/>
            <person name="Boyd J."/>
            <person name="Li Y.-F."/>
            <person name="Purvine S."/>
            <person name="Maughan H."/>
            <person name="Hodgkins S.B."/>
            <person name="Anderson D."/>
            <person name="Sederholm M."/>
            <person name="Temperton B."/>
            <person name="Saleska S.R."/>
            <person name="Tyson G.W."/>
            <person name="Rich V.I."/>
        </authorList>
    </citation>
    <scope>NUCLEOTIDE SEQUENCE [LARGE SCALE GENOMIC DNA]</scope>
    <source>
        <strain evidence="9 10">SMC7</strain>
    </source>
</reference>
<proteinExistence type="predicted"/>
<protein>
    <submittedName>
        <fullName evidence="9">4Fe-4S binding protein</fullName>
    </submittedName>
</protein>
<dbReference type="InterPro" id="IPR017900">
    <property type="entry name" value="4Fe4S_Fe_S_CS"/>
</dbReference>
<dbReference type="EMBL" id="QXIS01000007">
    <property type="protein sequence ID" value="RIE06566.1"/>
    <property type="molecule type" value="Genomic_DNA"/>
</dbReference>
<keyword evidence="4" id="KW-0249">Electron transport</keyword>
<organism evidence="9 10">
    <name type="scientific">Candidatus Cryosericum terrychapinii</name>
    <dbReference type="NCBI Taxonomy" id="2290919"/>
    <lineage>
        <taxon>Bacteria</taxon>
        <taxon>Pseudomonadati</taxon>
        <taxon>Caldisericota/Cryosericota group</taxon>
        <taxon>Candidatus Cryosericota</taxon>
        <taxon>Candidatus Cryosericia</taxon>
        <taxon>Candidatus Cryosericales</taxon>
        <taxon>Candidatus Cryosericaceae</taxon>
        <taxon>Candidatus Cryosericum</taxon>
    </lineage>
</organism>
<keyword evidence="5" id="KW-0408">Iron</keyword>
<dbReference type="AlphaFoldDB" id="A0A398CT32"/>
<feature type="domain" description="4Fe-4S ferredoxin-type" evidence="8">
    <location>
        <begin position="242"/>
        <end position="273"/>
    </location>
</feature>
<feature type="domain" description="4Fe-4S ferredoxin-type" evidence="8">
    <location>
        <begin position="219"/>
        <end position="241"/>
    </location>
</feature>
<keyword evidence="7" id="KW-1133">Transmembrane helix</keyword>
<dbReference type="PROSITE" id="PS51379">
    <property type="entry name" value="4FE4S_FER_2"/>
    <property type="match status" value="2"/>
</dbReference>
<dbReference type="PROSITE" id="PS00198">
    <property type="entry name" value="4FE4S_FER_1"/>
    <property type="match status" value="1"/>
</dbReference>
<keyword evidence="10" id="KW-1185">Reference proteome</keyword>
<evidence type="ECO:0000313" key="9">
    <source>
        <dbReference type="EMBL" id="RIE06566.1"/>
    </source>
</evidence>
<sequence length="284" mass="30668">MSSRRIAFQGVTAILQNSWFAGFLRGRVWRGSSKAVCVPGLNCYSCPGAWGSCPIGSLQAVFNRASDRISLYVAGLIGLFGVVLGRLVCGWLCPFGLAQELLYHIRSRKVRVGPTRLRYLKYVVLAVLVILMPLLVRDSFGVGDPWFCKLVCPAGTLEAALPLMALNASLRGAAGWLFAWKATLLVATVAASVVVYRPFCRFVCPLGAIYGLFNRVSFVQLTLNKDTCTHCGVCADVCKMGVDPSVHATDPECIRCSDCVAVCPVHALSLGLQSSQRKQGTTTN</sequence>
<gene>
    <name evidence="9" type="ORF">SMC7_01760</name>
</gene>
<feature type="transmembrane region" description="Helical" evidence="7">
    <location>
        <begin position="71"/>
        <end position="98"/>
    </location>
</feature>